<feature type="transmembrane region" description="Helical" evidence="8">
    <location>
        <begin position="324"/>
        <end position="344"/>
    </location>
</feature>
<dbReference type="InterPro" id="IPR050297">
    <property type="entry name" value="LipidA_mod_glycosyltrf_83"/>
</dbReference>
<feature type="chain" id="PRO_5021854244" description="Glycosyltransferase RgtA/B/C/D-like domain-containing protein" evidence="9">
    <location>
        <begin position="18"/>
        <end position="413"/>
    </location>
</feature>
<dbReference type="Proteomes" id="UP000320184">
    <property type="component" value="Unassembled WGS sequence"/>
</dbReference>
<evidence type="ECO:0000256" key="3">
    <source>
        <dbReference type="ARBA" id="ARBA00022676"/>
    </source>
</evidence>
<comment type="subcellular location">
    <subcellularLocation>
        <location evidence="1">Cell membrane</location>
        <topology evidence="1">Multi-pass membrane protein</topology>
    </subcellularLocation>
</comment>
<keyword evidence="2" id="KW-1003">Cell membrane</keyword>
<keyword evidence="4" id="KW-0808">Transferase</keyword>
<dbReference type="GO" id="GO:0016763">
    <property type="term" value="F:pentosyltransferase activity"/>
    <property type="evidence" value="ECO:0007669"/>
    <property type="project" value="TreeGrafter"/>
</dbReference>
<evidence type="ECO:0000313" key="10">
    <source>
        <dbReference type="EMBL" id="TMQ50298.1"/>
    </source>
</evidence>
<dbReference type="GO" id="GO:0005886">
    <property type="term" value="C:plasma membrane"/>
    <property type="evidence" value="ECO:0007669"/>
    <property type="project" value="UniProtKB-SubCell"/>
</dbReference>
<sequence>MLLFGVAFALRALYALWALGPDPHAPGAAAEVDAVAWNLARGYGFSLGGVSRPSPTALVPPLVPWAEALIYRSAGHHYILAALLLCFASALVPPLVASLGAATFGGPIGRAAGWLCACHPLLVSASVGAPLESALSAALLVALVLSAAWVKTPRPGRALGVGLMWGVASLTLESALLLPALIAAWAWVPIGLTVAPADRLRQVTLVLVGILLVAGPWCLRNTVDFRAPVLVTTRAGRSLLDGNRPLLHLESDSGPAIAGAAAGKTSEAEADARALREAWKMLALNLRSWPAMAADKLAHLWSIKSEEPGRVVGPLAARLGRLDLLFVWSLLVLPLAAWGLGHTLAGPRRWYQSLGALVVTYFSILGVIFQDSLRTRVPAEPLITLMAAAGFEDLRRRVRALGRGLRVIEGSRR</sequence>
<evidence type="ECO:0000256" key="9">
    <source>
        <dbReference type="SAM" id="SignalP"/>
    </source>
</evidence>
<evidence type="ECO:0000256" key="2">
    <source>
        <dbReference type="ARBA" id="ARBA00022475"/>
    </source>
</evidence>
<accession>A0A538SG03</accession>
<dbReference type="PANTHER" id="PTHR33908">
    <property type="entry name" value="MANNOSYLTRANSFERASE YKCB-RELATED"/>
    <property type="match status" value="1"/>
</dbReference>
<feature type="signal peptide" evidence="9">
    <location>
        <begin position="1"/>
        <end position="17"/>
    </location>
</feature>
<evidence type="ECO:0008006" key="12">
    <source>
        <dbReference type="Google" id="ProtNLM"/>
    </source>
</evidence>
<proteinExistence type="predicted"/>
<evidence type="ECO:0000256" key="6">
    <source>
        <dbReference type="ARBA" id="ARBA00022989"/>
    </source>
</evidence>
<keyword evidence="7 8" id="KW-0472">Membrane</keyword>
<feature type="transmembrane region" description="Helical" evidence="8">
    <location>
        <begin position="162"/>
        <end position="188"/>
    </location>
</feature>
<evidence type="ECO:0000256" key="4">
    <source>
        <dbReference type="ARBA" id="ARBA00022679"/>
    </source>
</evidence>
<keyword evidence="9" id="KW-0732">Signal</keyword>
<dbReference type="GO" id="GO:0009103">
    <property type="term" value="P:lipopolysaccharide biosynthetic process"/>
    <property type="evidence" value="ECO:0007669"/>
    <property type="project" value="UniProtKB-ARBA"/>
</dbReference>
<keyword evidence="3" id="KW-0328">Glycosyltransferase</keyword>
<dbReference type="AlphaFoldDB" id="A0A538SG03"/>
<gene>
    <name evidence="10" type="ORF">E6K73_08000</name>
</gene>
<evidence type="ECO:0000256" key="8">
    <source>
        <dbReference type="SAM" id="Phobius"/>
    </source>
</evidence>
<reference evidence="10 11" key="1">
    <citation type="journal article" date="2019" name="Nat. Microbiol.">
        <title>Mediterranean grassland soil C-N compound turnover is dependent on rainfall and depth, and is mediated by genomically divergent microorganisms.</title>
        <authorList>
            <person name="Diamond S."/>
            <person name="Andeer P.F."/>
            <person name="Li Z."/>
            <person name="Crits-Christoph A."/>
            <person name="Burstein D."/>
            <person name="Anantharaman K."/>
            <person name="Lane K.R."/>
            <person name="Thomas B.C."/>
            <person name="Pan C."/>
            <person name="Northen T.R."/>
            <person name="Banfield J.F."/>
        </authorList>
    </citation>
    <scope>NUCLEOTIDE SEQUENCE [LARGE SCALE GENOMIC DNA]</scope>
    <source>
        <strain evidence="10">WS_3</strain>
    </source>
</reference>
<protein>
    <recommendedName>
        <fullName evidence="12">Glycosyltransferase RgtA/B/C/D-like domain-containing protein</fullName>
    </recommendedName>
</protein>
<feature type="transmembrane region" description="Helical" evidence="8">
    <location>
        <begin position="200"/>
        <end position="219"/>
    </location>
</feature>
<comment type="caution">
    <text evidence="10">The sequence shown here is derived from an EMBL/GenBank/DDBJ whole genome shotgun (WGS) entry which is preliminary data.</text>
</comment>
<dbReference type="EMBL" id="VBOT01000102">
    <property type="protein sequence ID" value="TMQ50298.1"/>
    <property type="molecule type" value="Genomic_DNA"/>
</dbReference>
<feature type="transmembrane region" description="Helical" evidence="8">
    <location>
        <begin position="78"/>
        <end position="99"/>
    </location>
</feature>
<evidence type="ECO:0000256" key="1">
    <source>
        <dbReference type="ARBA" id="ARBA00004651"/>
    </source>
</evidence>
<feature type="transmembrane region" description="Helical" evidence="8">
    <location>
        <begin position="134"/>
        <end position="150"/>
    </location>
</feature>
<dbReference type="PANTHER" id="PTHR33908:SF11">
    <property type="entry name" value="MEMBRANE PROTEIN"/>
    <property type="match status" value="1"/>
</dbReference>
<keyword evidence="5 8" id="KW-0812">Transmembrane</keyword>
<evidence type="ECO:0000256" key="5">
    <source>
        <dbReference type="ARBA" id="ARBA00022692"/>
    </source>
</evidence>
<evidence type="ECO:0000256" key="7">
    <source>
        <dbReference type="ARBA" id="ARBA00023136"/>
    </source>
</evidence>
<evidence type="ECO:0000313" key="11">
    <source>
        <dbReference type="Proteomes" id="UP000320184"/>
    </source>
</evidence>
<name>A0A538SG03_UNCEI</name>
<organism evidence="10 11">
    <name type="scientific">Eiseniibacteriota bacterium</name>
    <dbReference type="NCBI Taxonomy" id="2212470"/>
    <lineage>
        <taxon>Bacteria</taxon>
        <taxon>Candidatus Eiseniibacteriota</taxon>
    </lineage>
</organism>
<feature type="transmembrane region" description="Helical" evidence="8">
    <location>
        <begin position="350"/>
        <end position="369"/>
    </location>
</feature>
<keyword evidence="6 8" id="KW-1133">Transmembrane helix</keyword>